<keyword evidence="1" id="KW-1133">Transmembrane helix</keyword>
<dbReference type="Gene3D" id="3.10.450.540">
    <property type="match status" value="1"/>
</dbReference>
<evidence type="ECO:0000256" key="1">
    <source>
        <dbReference type="SAM" id="Phobius"/>
    </source>
</evidence>
<dbReference type="AlphaFoldDB" id="A0AAP8FY49"/>
<evidence type="ECO:0000313" key="3">
    <source>
        <dbReference type="Proteomes" id="UP000221763"/>
    </source>
</evidence>
<sequence length="336" mass="38176">MSTLKSYLDKAHTFLSQFQKKEKKKGTPKPKQVSKRTVNIAVLSGLCFIFGVSFLSTFRSITLYSKVDGLQKLVTQIKNTKNKAPTQSQTVDKNLEVYLSNYVKAYFTWDADAEKQSQQLDYLNTFYNAVPDVKAQGQTKNPTQLKYYQLLKIEDNQATFGVGYEETIKKDGKDVTEYHYTGFNVPYGLDGDKYYISGLPWFSAIENHQAGKQPESSKTDLSYTDNFSTKEAKKLTKFLNTFFINYTTNQDNLNLMADNVSVVPNTTFKSLDFTYFKKDKDNSIKAYVQATFKVGETTHAENFTLTITTKSGSYYVSQLDHTIPSDYADDQENGGN</sequence>
<proteinExistence type="predicted"/>
<feature type="transmembrane region" description="Helical" evidence="1">
    <location>
        <begin position="38"/>
        <end position="58"/>
    </location>
</feature>
<organism evidence="2 3">
    <name type="scientific">Streptococcus macedonicus</name>
    <name type="common">Streptococcus gallolyticus macedonicus</name>
    <dbReference type="NCBI Taxonomy" id="59310"/>
    <lineage>
        <taxon>Bacteria</taxon>
        <taxon>Bacillati</taxon>
        <taxon>Bacillota</taxon>
        <taxon>Bacilli</taxon>
        <taxon>Lactobacillales</taxon>
        <taxon>Streptococcaceae</taxon>
        <taxon>Streptococcus</taxon>
    </lineage>
</organism>
<keyword evidence="1" id="KW-0812">Transmembrane</keyword>
<dbReference type="InterPro" id="IPR024735">
    <property type="entry name" value="TcpC"/>
</dbReference>
<protein>
    <submittedName>
        <fullName evidence="2">Conjugal transfer protein</fullName>
    </submittedName>
</protein>
<gene>
    <name evidence="2" type="ORF">CS009_06960</name>
</gene>
<dbReference type="CDD" id="cd16428">
    <property type="entry name" value="TcpC_C"/>
    <property type="match status" value="1"/>
</dbReference>
<reference evidence="2 3" key="1">
    <citation type="submission" date="2017-10" db="EMBL/GenBank/DDBJ databases">
        <title>Whole-genome sequence of three Streptococcus macedonicus strains isolated from Italian cheeses of the Veneto region.</title>
        <authorList>
            <person name="Treu L."/>
            <person name="De Diego-Diaz B."/>
            <person name="Papadimitriou K."/>
            <person name="Tsakalidou E."/>
            <person name="Corich V."/>
            <person name="Giacomini A."/>
        </authorList>
    </citation>
    <scope>NUCLEOTIDE SEQUENCE [LARGE SCALE GENOMIC DNA]</scope>
    <source>
        <strain evidence="2 3">19AS</strain>
    </source>
</reference>
<accession>A0AAP8FY49</accession>
<dbReference type="CDD" id="cd16386">
    <property type="entry name" value="TcpC_N"/>
    <property type="match status" value="1"/>
</dbReference>
<dbReference type="Pfam" id="PF12642">
    <property type="entry name" value="TpcC"/>
    <property type="match status" value="1"/>
</dbReference>
<comment type="caution">
    <text evidence="2">The sequence shown here is derived from an EMBL/GenBank/DDBJ whole genome shotgun (WGS) entry which is preliminary data.</text>
</comment>
<dbReference type="EMBL" id="PEBN01000031">
    <property type="protein sequence ID" value="PHV57007.1"/>
    <property type="molecule type" value="Genomic_DNA"/>
</dbReference>
<keyword evidence="1" id="KW-0472">Membrane</keyword>
<dbReference type="Proteomes" id="UP000221763">
    <property type="component" value="Unassembled WGS sequence"/>
</dbReference>
<dbReference type="InterPro" id="IPR035628">
    <property type="entry name" value="TcpC_C"/>
</dbReference>
<dbReference type="RefSeq" id="WP_099421252.1">
    <property type="nucleotide sequence ID" value="NZ_PEBN01000031.1"/>
</dbReference>
<evidence type="ECO:0000313" key="2">
    <source>
        <dbReference type="EMBL" id="PHV57007.1"/>
    </source>
</evidence>
<name>A0AAP8FY49_STRMC</name>